<dbReference type="PANTHER" id="PTHR22192:SF16">
    <property type="entry name" value="SPERIOLIN"/>
    <property type="match status" value="1"/>
</dbReference>
<sequence>MSLLTNYEGLRHQIERLVRENEELKKLVRLIRENHELKSAIKTQAGGLGISGLSSGLGEGATGPAPHQGNCVFLPTSPAAANQPGLQDMGMVALAPMADMLGTPQPGTTVASIVSPLTGQLNALLSGSMPISQSNQLSSILAGPVAVPPVGTLTSSLGLPSTGPLTPMSPVAVPPVGTLTSSLGLPSTGPLTPSSPMAVPPAGTLTSSFGLTSTGPLAPSNPLFAPTTAPTNVPQNLLASPMGNLVLSETTRVRLLESTRQCPSGPQESAGSGPPAHTRAVTSTDRPRTSQDMEALSVTFVGQPIQTSTPNSPTTAFSYGGVFDHRTQPTAPQGQAVPVSVQASSSACSIAPGPTAPTPAPQAAATNCASSSGTHMAQGATHSPTRSHHSPTRSSITSHSQSRTSCPPASVNDARGSRATETTRKSILELERKLAHRKASKFPESPRESKLLAWERLVGEIAFQLDRRILSSIFPERVRLYGFTVSNIPEKIIQASMNPNDNKLDEDMCQTLTQRYVSIMNRLQSLGYNGRVHPAMTEQLVNAYGILRERPELAASEGGSYTVDFLQRVLVDTVHPTMLTDALLLLSCLSQLAHDDGKPMFIW</sequence>
<dbReference type="AlphaFoldDB" id="A0A9B0SXP4"/>
<organism evidence="5 6">
    <name type="scientific">Chrysochloris asiatica</name>
    <name type="common">Cape golden mole</name>
    <dbReference type="NCBI Taxonomy" id="185453"/>
    <lineage>
        <taxon>Eukaryota</taxon>
        <taxon>Metazoa</taxon>
        <taxon>Chordata</taxon>
        <taxon>Craniata</taxon>
        <taxon>Vertebrata</taxon>
        <taxon>Euteleostomi</taxon>
        <taxon>Mammalia</taxon>
        <taxon>Eutheria</taxon>
        <taxon>Afrotheria</taxon>
        <taxon>Chrysochloridae</taxon>
        <taxon>Chrysochlorinae</taxon>
        <taxon>Chrysochloris</taxon>
    </lineage>
</organism>
<feature type="domain" description="Speriolin C-terminal" evidence="4">
    <location>
        <begin position="457"/>
        <end position="603"/>
    </location>
</feature>
<dbReference type="RefSeq" id="XP_006830938.1">
    <property type="nucleotide sequence ID" value="XM_006830875.1"/>
</dbReference>
<dbReference type="Pfam" id="PF15059">
    <property type="entry name" value="Speriolin_C"/>
    <property type="match status" value="1"/>
</dbReference>
<evidence type="ECO:0000256" key="1">
    <source>
        <dbReference type="SAM" id="Coils"/>
    </source>
</evidence>
<proteinExistence type="predicted"/>
<evidence type="ECO:0000259" key="4">
    <source>
        <dbReference type="Pfam" id="PF15059"/>
    </source>
</evidence>
<dbReference type="InterPro" id="IPR029384">
    <property type="entry name" value="Speriolin_C"/>
</dbReference>
<keyword evidence="1" id="KW-0175">Coiled coil</keyword>
<reference evidence="6" key="1">
    <citation type="submission" date="2025-08" db="UniProtKB">
        <authorList>
            <consortium name="RefSeq"/>
        </authorList>
    </citation>
    <scope>IDENTIFICATION</scope>
    <source>
        <tissue evidence="6">Spleen</tissue>
    </source>
</reference>
<feature type="compositionally biased region" description="Basic and acidic residues" evidence="2">
    <location>
        <begin position="415"/>
        <end position="425"/>
    </location>
</feature>
<evidence type="ECO:0000313" key="6">
    <source>
        <dbReference type="RefSeq" id="XP_006830938.1"/>
    </source>
</evidence>
<evidence type="ECO:0000256" key="2">
    <source>
        <dbReference type="SAM" id="MobiDB-lite"/>
    </source>
</evidence>
<dbReference type="Proteomes" id="UP000504623">
    <property type="component" value="Unplaced"/>
</dbReference>
<keyword evidence="5" id="KW-1185">Reference proteome</keyword>
<dbReference type="GeneID" id="102827043"/>
<feature type="region of interest" description="Disordered" evidence="2">
    <location>
        <begin position="259"/>
        <end position="290"/>
    </location>
</feature>
<evidence type="ECO:0000313" key="5">
    <source>
        <dbReference type="Proteomes" id="UP000504623"/>
    </source>
</evidence>
<dbReference type="InterPro" id="IPR029385">
    <property type="entry name" value="Speriolin_N"/>
</dbReference>
<feature type="region of interest" description="Disordered" evidence="2">
    <location>
        <begin position="350"/>
        <end position="425"/>
    </location>
</feature>
<feature type="compositionally biased region" description="Low complexity" evidence="2">
    <location>
        <begin position="392"/>
        <end position="405"/>
    </location>
</feature>
<dbReference type="InterPro" id="IPR026715">
    <property type="entry name" value="SPATC1"/>
</dbReference>
<accession>A0A9B0SXP4</accession>
<dbReference type="Pfam" id="PF15058">
    <property type="entry name" value="Speriolin_N"/>
    <property type="match status" value="1"/>
</dbReference>
<protein>
    <submittedName>
        <fullName evidence="6">Speriolin</fullName>
    </submittedName>
</protein>
<gene>
    <name evidence="6" type="primary">SPATC1</name>
</gene>
<dbReference type="CTD" id="375686"/>
<evidence type="ECO:0000259" key="3">
    <source>
        <dbReference type="Pfam" id="PF15058"/>
    </source>
</evidence>
<dbReference type="OrthoDB" id="6114770at2759"/>
<feature type="compositionally biased region" description="Polar residues" evidence="2">
    <location>
        <begin position="259"/>
        <end position="270"/>
    </location>
</feature>
<name>A0A9B0SXP4_CHRAS</name>
<dbReference type="PANTHER" id="PTHR22192">
    <property type="entry name" value="SPERIOLIN"/>
    <property type="match status" value="1"/>
</dbReference>
<dbReference type="GO" id="GO:0005813">
    <property type="term" value="C:centrosome"/>
    <property type="evidence" value="ECO:0007669"/>
    <property type="project" value="TreeGrafter"/>
</dbReference>
<feature type="domain" description="Speriolin N-terminal" evidence="3">
    <location>
        <begin position="1"/>
        <end position="173"/>
    </location>
</feature>
<feature type="coiled-coil region" evidence="1">
    <location>
        <begin position="7"/>
        <end position="34"/>
    </location>
</feature>